<dbReference type="GO" id="GO:0008270">
    <property type="term" value="F:zinc ion binding"/>
    <property type="evidence" value="ECO:0007669"/>
    <property type="project" value="UniProtKB-KW"/>
</dbReference>
<sequence>MVQVGPVAKIFQMPFHFDWETLAPFNGEETEISEPARELKSKIGSGVAMGNGSVCSSSGVLCSSSEMGNSLSKSFISASVDSSSKAMKRLPEADFESVGGFLVHQNKNKDLARVHDFRTSHAVESAEGIKESVMGLKLGKRTYFEDPWQKNIKSPSSSVSFTPSTTSVKKSRVYQQSLLSSYCQVEGCNIDLSTAKDYHRKHRVCESHSKSPKVVVAGQDRRYIIHLLGCHLDKQQAGLVFGRSPFNQMTTMASSIWDNPSNFKLTQTEGCWIKPSKTGGINGQLHFPSYGHLNTVSTVGHNMDSLLPFKSVTAADVLNQDVTAAFNLDGAPDRHCACSLLSTESRVPPNARPAPSVQFVYTYNNDAAHPAMHTFNATQDQQLLEQVLPFSSGGQFQESLLLKSSLGMGFLDPSSQLGTGSLGWHCCRSKQTSSASIIFLFLFPFCQTHVPVSVLIFYSLLCTADMAGLAPEGSQFDVGQYDAKMNELLNADGREFFTSCDAVYENFDDMGLRENLLRGIYAYGFEKPSAIQQRGIVPFCKGLDVIQQAQSGTGKTATFCSGVLQQLDYGLVECQALLLAPTRELAQQIEKVMRALGDYLGVKVRACVGGISVRIDQRVLLGGVHAVVGTPGRVLDVLRRRYLLPDHIKMFVLDEADEMLSRGFTDQIYDIFQLLPSGVQVGLFSATMPPEALEITKKFMNRPVRILVKRDELTLEGITQYYVNVEKEEWKFDTLCDLYELVAISQSVIFVNTRRKVNWLTEKLRSKDHTVSATHGDMDQNTRDIIMREFRSGSSRVLITTDLLARGIDVQQVSLVVNYDLPTQPENYLHRIGRSGRFGRKGWAINFVTRDDEQMLVDVQKFYNVVIEELPANAVELM</sequence>
<dbReference type="AlphaFoldDB" id="A0A9E7FW27"/>
<dbReference type="GO" id="GO:0003723">
    <property type="term" value="F:RNA binding"/>
    <property type="evidence" value="ECO:0007669"/>
    <property type="project" value="UniProtKB-KW"/>
</dbReference>
<dbReference type="GO" id="GO:0003743">
    <property type="term" value="F:translation initiation factor activity"/>
    <property type="evidence" value="ECO:0007669"/>
    <property type="project" value="UniProtKB-KW"/>
</dbReference>
<keyword evidence="2" id="KW-0396">Initiation factor</keyword>
<dbReference type="GO" id="GO:0005634">
    <property type="term" value="C:nucleus"/>
    <property type="evidence" value="ECO:0007669"/>
    <property type="project" value="InterPro"/>
</dbReference>
<keyword evidence="11" id="KW-0479">Metal-binding</keyword>
<dbReference type="Gene3D" id="4.10.1100.10">
    <property type="entry name" value="Transcription factor, SBP-box domain"/>
    <property type="match status" value="1"/>
</dbReference>
<evidence type="ECO:0000256" key="11">
    <source>
        <dbReference type="PROSITE-ProRule" id="PRU00470"/>
    </source>
</evidence>
<dbReference type="InterPro" id="IPR000629">
    <property type="entry name" value="RNA-helicase_DEAD-box_CS"/>
</dbReference>
<protein>
    <recommendedName>
        <fullName evidence="1">RNA helicase</fullName>
        <ecNumber evidence="1">3.6.4.13</ecNumber>
    </recommendedName>
</protein>
<dbReference type="PROSITE" id="PS51192">
    <property type="entry name" value="HELICASE_ATP_BIND_1"/>
    <property type="match status" value="1"/>
</dbReference>
<dbReference type="InterPro" id="IPR027417">
    <property type="entry name" value="P-loop_NTPase"/>
</dbReference>
<dbReference type="GO" id="GO:0003724">
    <property type="term" value="F:RNA helicase activity"/>
    <property type="evidence" value="ECO:0007669"/>
    <property type="project" value="UniProtKB-EC"/>
</dbReference>
<proteinExistence type="inferred from homology"/>
<dbReference type="InterPro" id="IPR014014">
    <property type="entry name" value="RNA_helicase_DEAD_Q_motif"/>
</dbReference>
<feature type="domain" description="DEAD-box RNA helicase Q" evidence="16">
    <location>
        <begin position="505"/>
        <end position="533"/>
    </location>
</feature>
<gene>
    <name evidence="17" type="ORF">MUK42_19510</name>
</gene>
<dbReference type="FunFam" id="3.40.50.300:FF:000031">
    <property type="entry name" value="Eukaryotic initiation factor 4A-III"/>
    <property type="match status" value="1"/>
</dbReference>
<comment type="similarity">
    <text evidence="9">Belongs to the DEAD box helicase family. eIF4A subfamily.</text>
</comment>
<dbReference type="SMART" id="SM00490">
    <property type="entry name" value="HELICc"/>
    <property type="match status" value="1"/>
</dbReference>
<dbReference type="PROSITE" id="PS51195">
    <property type="entry name" value="Q_MOTIF"/>
    <property type="match status" value="1"/>
</dbReference>
<reference evidence="17" key="1">
    <citation type="submission" date="2022-05" db="EMBL/GenBank/DDBJ databases">
        <title>The Musa troglodytarum L. genome provides insights into the mechanism of non-climacteric behaviour and enrichment of carotenoids.</title>
        <authorList>
            <person name="Wang J."/>
        </authorList>
    </citation>
    <scope>NUCLEOTIDE SEQUENCE</scope>
    <source>
        <tissue evidence="17">Leaf</tissue>
    </source>
</reference>
<evidence type="ECO:0000256" key="9">
    <source>
        <dbReference type="ARBA" id="ARBA00024352"/>
    </source>
</evidence>
<feature type="domain" description="SBP-type" evidence="13">
    <location>
        <begin position="180"/>
        <end position="253"/>
    </location>
</feature>
<dbReference type="SUPFAM" id="SSF52540">
    <property type="entry name" value="P-loop containing nucleoside triphosphate hydrolases"/>
    <property type="match status" value="1"/>
</dbReference>
<keyword evidence="6" id="KW-0067">ATP-binding</keyword>
<keyword evidence="8" id="KW-0648">Protein biosynthesis</keyword>
<evidence type="ECO:0000259" key="15">
    <source>
        <dbReference type="PROSITE" id="PS51194"/>
    </source>
</evidence>
<comment type="catalytic activity">
    <reaction evidence="10">
        <text>ATP + H2O = ADP + phosphate + H(+)</text>
        <dbReference type="Rhea" id="RHEA:13065"/>
        <dbReference type="ChEBI" id="CHEBI:15377"/>
        <dbReference type="ChEBI" id="CHEBI:15378"/>
        <dbReference type="ChEBI" id="CHEBI:30616"/>
        <dbReference type="ChEBI" id="CHEBI:43474"/>
        <dbReference type="ChEBI" id="CHEBI:456216"/>
        <dbReference type="EC" id="3.6.4.13"/>
    </reaction>
</comment>
<dbReference type="FunFam" id="3.40.50.300:FF:000089">
    <property type="entry name" value="Eukaryotic initiation factor 4A-II"/>
    <property type="match status" value="1"/>
</dbReference>
<organism evidence="17 18">
    <name type="scientific">Musa troglodytarum</name>
    <name type="common">fe'i banana</name>
    <dbReference type="NCBI Taxonomy" id="320322"/>
    <lineage>
        <taxon>Eukaryota</taxon>
        <taxon>Viridiplantae</taxon>
        <taxon>Streptophyta</taxon>
        <taxon>Embryophyta</taxon>
        <taxon>Tracheophyta</taxon>
        <taxon>Spermatophyta</taxon>
        <taxon>Magnoliopsida</taxon>
        <taxon>Liliopsida</taxon>
        <taxon>Zingiberales</taxon>
        <taxon>Musaceae</taxon>
        <taxon>Musa</taxon>
    </lineage>
</organism>
<dbReference type="PROSITE" id="PS51194">
    <property type="entry name" value="HELICASE_CTER"/>
    <property type="match status" value="1"/>
</dbReference>
<evidence type="ECO:0000313" key="17">
    <source>
        <dbReference type="EMBL" id="URE01952.1"/>
    </source>
</evidence>
<dbReference type="PROSITE" id="PS51141">
    <property type="entry name" value="ZF_SBP"/>
    <property type="match status" value="1"/>
</dbReference>
<dbReference type="Proteomes" id="UP001055439">
    <property type="component" value="Chromosome 5"/>
</dbReference>
<evidence type="ECO:0000313" key="18">
    <source>
        <dbReference type="Proteomes" id="UP001055439"/>
    </source>
</evidence>
<dbReference type="InterPro" id="IPR004333">
    <property type="entry name" value="SBP_dom"/>
</dbReference>
<evidence type="ECO:0000256" key="1">
    <source>
        <dbReference type="ARBA" id="ARBA00012552"/>
    </source>
</evidence>
<dbReference type="InterPro" id="IPR011545">
    <property type="entry name" value="DEAD/DEAH_box_helicase_dom"/>
</dbReference>
<evidence type="ECO:0000256" key="10">
    <source>
        <dbReference type="ARBA" id="ARBA00047984"/>
    </source>
</evidence>
<accession>A0A9E7FW27</accession>
<dbReference type="PROSITE" id="PS00039">
    <property type="entry name" value="DEAD_ATP_HELICASE"/>
    <property type="match status" value="1"/>
</dbReference>
<evidence type="ECO:0000259" key="16">
    <source>
        <dbReference type="PROSITE" id="PS51195"/>
    </source>
</evidence>
<dbReference type="InterPro" id="IPR036893">
    <property type="entry name" value="SBP_sf"/>
</dbReference>
<dbReference type="CDD" id="cd17939">
    <property type="entry name" value="DEADc_EIF4A"/>
    <property type="match status" value="1"/>
</dbReference>
<keyword evidence="4" id="KW-0378">Hydrolase</keyword>
<dbReference type="GO" id="GO:0016787">
    <property type="term" value="F:hydrolase activity"/>
    <property type="evidence" value="ECO:0007669"/>
    <property type="project" value="UniProtKB-KW"/>
</dbReference>
<name>A0A9E7FW27_9LILI</name>
<evidence type="ECO:0000256" key="3">
    <source>
        <dbReference type="ARBA" id="ARBA00022741"/>
    </source>
</evidence>
<feature type="domain" description="Helicase C-terminal" evidence="15">
    <location>
        <begin position="717"/>
        <end position="878"/>
    </location>
</feature>
<dbReference type="InterPro" id="IPR001650">
    <property type="entry name" value="Helicase_C-like"/>
</dbReference>
<evidence type="ECO:0000259" key="14">
    <source>
        <dbReference type="PROSITE" id="PS51192"/>
    </source>
</evidence>
<dbReference type="OrthoDB" id="514967at2759"/>
<evidence type="ECO:0000256" key="6">
    <source>
        <dbReference type="ARBA" id="ARBA00022840"/>
    </source>
</evidence>
<evidence type="ECO:0000256" key="2">
    <source>
        <dbReference type="ARBA" id="ARBA00022540"/>
    </source>
</evidence>
<dbReference type="Pfam" id="PF00271">
    <property type="entry name" value="Helicase_C"/>
    <property type="match status" value="1"/>
</dbReference>
<keyword evidence="11" id="KW-0863">Zinc-finger</keyword>
<evidence type="ECO:0000259" key="13">
    <source>
        <dbReference type="PROSITE" id="PS51141"/>
    </source>
</evidence>
<evidence type="ECO:0000256" key="4">
    <source>
        <dbReference type="ARBA" id="ARBA00022801"/>
    </source>
</evidence>
<evidence type="ECO:0000256" key="5">
    <source>
        <dbReference type="ARBA" id="ARBA00022806"/>
    </source>
</evidence>
<dbReference type="EC" id="3.6.4.13" evidence="1"/>
<dbReference type="Pfam" id="PF03110">
    <property type="entry name" value="SBP"/>
    <property type="match status" value="1"/>
</dbReference>
<keyword evidence="11" id="KW-0862">Zinc</keyword>
<keyword evidence="7" id="KW-0694">RNA-binding</keyword>
<evidence type="ECO:0000256" key="8">
    <source>
        <dbReference type="ARBA" id="ARBA00022917"/>
    </source>
</evidence>
<keyword evidence="3" id="KW-0547">Nucleotide-binding</keyword>
<dbReference type="EMBL" id="CP097507">
    <property type="protein sequence ID" value="URE01952.1"/>
    <property type="molecule type" value="Genomic_DNA"/>
</dbReference>
<dbReference type="GO" id="GO:0005524">
    <property type="term" value="F:ATP binding"/>
    <property type="evidence" value="ECO:0007669"/>
    <property type="project" value="UniProtKB-KW"/>
</dbReference>
<dbReference type="Pfam" id="PF00270">
    <property type="entry name" value="DEAD"/>
    <property type="match status" value="1"/>
</dbReference>
<dbReference type="GO" id="GO:0003677">
    <property type="term" value="F:DNA binding"/>
    <property type="evidence" value="ECO:0007669"/>
    <property type="project" value="InterPro"/>
</dbReference>
<feature type="short sequence motif" description="Q motif" evidence="12">
    <location>
        <begin position="505"/>
        <end position="533"/>
    </location>
</feature>
<dbReference type="Gene3D" id="3.40.50.300">
    <property type="entry name" value="P-loop containing nucleotide triphosphate hydrolases"/>
    <property type="match status" value="2"/>
</dbReference>
<dbReference type="CDD" id="cd18787">
    <property type="entry name" value="SF2_C_DEAD"/>
    <property type="match status" value="1"/>
</dbReference>
<dbReference type="PANTHER" id="PTHR47958">
    <property type="entry name" value="ATP-DEPENDENT RNA HELICASE DBP3"/>
    <property type="match status" value="1"/>
</dbReference>
<dbReference type="SUPFAM" id="SSF103612">
    <property type="entry name" value="SBT domain"/>
    <property type="match status" value="1"/>
</dbReference>
<dbReference type="SMART" id="SM00487">
    <property type="entry name" value="DEXDc"/>
    <property type="match status" value="1"/>
</dbReference>
<keyword evidence="5" id="KW-0347">Helicase</keyword>
<dbReference type="InterPro" id="IPR014001">
    <property type="entry name" value="Helicase_ATP-bd"/>
</dbReference>
<feature type="domain" description="Helicase ATP-binding" evidence="14">
    <location>
        <begin position="536"/>
        <end position="706"/>
    </location>
</feature>
<evidence type="ECO:0000256" key="12">
    <source>
        <dbReference type="PROSITE-ProRule" id="PRU00552"/>
    </source>
</evidence>
<keyword evidence="18" id="KW-1185">Reference proteome</keyword>
<evidence type="ECO:0000256" key="7">
    <source>
        <dbReference type="ARBA" id="ARBA00022884"/>
    </source>
</evidence>